<dbReference type="OMA" id="TRSICHI"/>
<dbReference type="PROSITE" id="PS00108">
    <property type="entry name" value="PROTEIN_KINASE_ST"/>
    <property type="match status" value="1"/>
</dbReference>
<dbReference type="Ensembl" id="ENSEBUT00000028210.1">
    <property type="protein sequence ID" value="ENSEBUP00000027634.1"/>
    <property type="gene ID" value="ENSEBUG00000016920.1"/>
</dbReference>
<evidence type="ECO:0000256" key="8">
    <source>
        <dbReference type="ARBA" id="ARBA00048679"/>
    </source>
</evidence>
<feature type="compositionally biased region" description="Polar residues" evidence="9">
    <location>
        <begin position="282"/>
        <end position="295"/>
    </location>
</feature>
<dbReference type="GO" id="GO:0005524">
    <property type="term" value="F:ATP binding"/>
    <property type="evidence" value="ECO:0007669"/>
    <property type="project" value="UniProtKB-KW"/>
</dbReference>
<dbReference type="PROSITE" id="PS50011">
    <property type="entry name" value="PROTEIN_KINASE_DOM"/>
    <property type="match status" value="1"/>
</dbReference>
<comment type="catalytic activity">
    <reaction evidence="8">
        <text>L-seryl-[protein] + ATP = O-phospho-L-seryl-[protein] + ADP + H(+)</text>
        <dbReference type="Rhea" id="RHEA:17989"/>
        <dbReference type="Rhea" id="RHEA-COMP:9863"/>
        <dbReference type="Rhea" id="RHEA-COMP:11604"/>
        <dbReference type="ChEBI" id="CHEBI:15378"/>
        <dbReference type="ChEBI" id="CHEBI:29999"/>
        <dbReference type="ChEBI" id="CHEBI:30616"/>
        <dbReference type="ChEBI" id="CHEBI:83421"/>
        <dbReference type="ChEBI" id="CHEBI:456216"/>
        <dbReference type="EC" id="2.7.11.1"/>
    </reaction>
</comment>
<evidence type="ECO:0000313" key="11">
    <source>
        <dbReference type="Ensembl" id="ENSEBUP00000027634.1"/>
    </source>
</evidence>
<keyword evidence="4" id="KW-0547">Nucleotide-binding</keyword>
<dbReference type="EC" id="2.7.11.1" evidence="1"/>
<dbReference type="InterPro" id="IPR000719">
    <property type="entry name" value="Prot_kinase_dom"/>
</dbReference>
<keyword evidence="5" id="KW-0418">Kinase</keyword>
<dbReference type="Proteomes" id="UP000694388">
    <property type="component" value="Unplaced"/>
</dbReference>
<keyword evidence="12" id="KW-1185">Reference proteome</keyword>
<dbReference type="InterPro" id="IPR008271">
    <property type="entry name" value="Ser/Thr_kinase_AS"/>
</dbReference>
<evidence type="ECO:0000256" key="3">
    <source>
        <dbReference type="ARBA" id="ARBA00022679"/>
    </source>
</evidence>
<dbReference type="GO" id="GO:0005516">
    <property type="term" value="F:calmodulin binding"/>
    <property type="evidence" value="ECO:0007669"/>
    <property type="project" value="TreeGrafter"/>
</dbReference>
<reference evidence="11" key="1">
    <citation type="submission" date="2025-08" db="UniProtKB">
        <authorList>
            <consortium name="Ensembl"/>
        </authorList>
    </citation>
    <scope>IDENTIFICATION</scope>
</reference>
<evidence type="ECO:0000256" key="5">
    <source>
        <dbReference type="ARBA" id="ARBA00022777"/>
    </source>
</evidence>
<organism evidence="11 12">
    <name type="scientific">Eptatretus burgeri</name>
    <name type="common">Inshore hagfish</name>
    <dbReference type="NCBI Taxonomy" id="7764"/>
    <lineage>
        <taxon>Eukaryota</taxon>
        <taxon>Metazoa</taxon>
        <taxon>Chordata</taxon>
        <taxon>Craniata</taxon>
        <taxon>Vertebrata</taxon>
        <taxon>Cyclostomata</taxon>
        <taxon>Myxini</taxon>
        <taxon>Myxiniformes</taxon>
        <taxon>Myxinidae</taxon>
        <taxon>Eptatretinae</taxon>
        <taxon>Eptatretus</taxon>
    </lineage>
</organism>
<dbReference type="PANTHER" id="PTHR24346:SF111">
    <property type="entry name" value="CALCIUM_CALMODULIN-DEPENDENT PROTEIN KINASE KINASE 1"/>
    <property type="match status" value="1"/>
</dbReference>
<feature type="region of interest" description="Disordered" evidence="9">
    <location>
        <begin position="273"/>
        <end position="304"/>
    </location>
</feature>
<dbReference type="GO" id="GO:0035556">
    <property type="term" value="P:intracellular signal transduction"/>
    <property type="evidence" value="ECO:0007669"/>
    <property type="project" value="TreeGrafter"/>
</dbReference>
<dbReference type="Pfam" id="PF00069">
    <property type="entry name" value="Pkinase"/>
    <property type="match status" value="1"/>
</dbReference>
<evidence type="ECO:0000259" key="10">
    <source>
        <dbReference type="PROSITE" id="PS50011"/>
    </source>
</evidence>
<dbReference type="AlphaFoldDB" id="A0A8C4RBQ9"/>
<dbReference type="SMART" id="SM00220">
    <property type="entry name" value="S_TKc"/>
    <property type="match status" value="1"/>
</dbReference>
<dbReference type="GeneTree" id="ENSGT00940000154890"/>
<dbReference type="SUPFAM" id="SSF56112">
    <property type="entry name" value="Protein kinase-like (PK-like)"/>
    <property type="match status" value="1"/>
</dbReference>
<evidence type="ECO:0000256" key="9">
    <source>
        <dbReference type="SAM" id="MobiDB-lite"/>
    </source>
</evidence>
<dbReference type="GO" id="GO:0005737">
    <property type="term" value="C:cytoplasm"/>
    <property type="evidence" value="ECO:0007669"/>
    <property type="project" value="TreeGrafter"/>
</dbReference>
<evidence type="ECO:0000256" key="1">
    <source>
        <dbReference type="ARBA" id="ARBA00012513"/>
    </source>
</evidence>
<protein>
    <recommendedName>
        <fullName evidence="1">non-specific serine/threonine protein kinase</fullName>
        <ecNumber evidence="1">2.7.11.1</ecNumber>
    </recommendedName>
</protein>
<proteinExistence type="predicted"/>
<dbReference type="FunFam" id="1.10.510.10:FF:000091">
    <property type="entry name" value="Calcium/calmodulin-dependent protein kinase kinase 2 isoform 1"/>
    <property type="match status" value="1"/>
</dbReference>
<sequence length="304" mass="33852">MPCRTSPLGEANCRLLHCRFAPYISPCVFELVQRGQVMEVPTASPFSEDEARRLFRDIVLGIEYLHYQKIVHRDVKPSNLLLGDDGCLKIADFGVSNSFEGSDAFLTGTAGTPAFLAPEAISNTQQNFHGKALDVWAMGITLYCFVIGRCPFVDDHILSLHKRIKNDPVEFPQQTSLSPKLQDLILHMLDKDPATRITLPDIKEHPWVTQGGVAPLPTEESHCVLVEVTQEEVQNSVKHIPSLASLIMVKSMLRKRSFSNPFDSNARREEYSMSAPGEHLINQGSKESLRSSDLPNVNEDEAVA</sequence>
<keyword evidence="6" id="KW-0067">ATP-binding</keyword>
<accession>A0A8C4RBQ9</accession>
<evidence type="ECO:0000313" key="12">
    <source>
        <dbReference type="Proteomes" id="UP000694388"/>
    </source>
</evidence>
<dbReference type="InterPro" id="IPR011009">
    <property type="entry name" value="Kinase-like_dom_sf"/>
</dbReference>
<evidence type="ECO:0000256" key="7">
    <source>
        <dbReference type="ARBA" id="ARBA00047899"/>
    </source>
</evidence>
<keyword evidence="3" id="KW-0808">Transferase</keyword>
<dbReference type="GO" id="GO:0004683">
    <property type="term" value="F:calcium/calmodulin-dependent protein kinase activity"/>
    <property type="evidence" value="ECO:0007669"/>
    <property type="project" value="TreeGrafter"/>
</dbReference>
<name>A0A8C4RBQ9_EPTBU</name>
<evidence type="ECO:0000256" key="2">
    <source>
        <dbReference type="ARBA" id="ARBA00022527"/>
    </source>
</evidence>
<evidence type="ECO:0000256" key="6">
    <source>
        <dbReference type="ARBA" id="ARBA00022840"/>
    </source>
</evidence>
<keyword evidence="2" id="KW-0723">Serine/threonine-protein kinase</keyword>
<reference evidence="11" key="2">
    <citation type="submission" date="2025-09" db="UniProtKB">
        <authorList>
            <consortium name="Ensembl"/>
        </authorList>
    </citation>
    <scope>IDENTIFICATION</scope>
</reference>
<comment type="catalytic activity">
    <reaction evidence="7">
        <text>L-threonyl-[protein] + ATP = O-phospho-L-threonyl-[protein] + ADP + H(+)</text>
        <dbReference type="Rhea" id="RHEA:46608"/>
        <dbReference type="Rhea" id="RHEA-COMP:11060"/>
        <dbReference type="Rhea" id="RHEA-COMP:11605"/>
        <dbReference type="ChEBI" id="CHEBI:15378"/>
        <dbReference type="ChEBI" id="CHEBI:30013"/>
        <dbReference type="ChEBI" id="CHEBI:30616"/>
        <dbReference type="ChEBI" id="CHEBI:61977"/>
        <dbReference type="ChEBI" id="CHEBI:456216"/>
        <dbReference type="EC" id="2.7.11.1"/>
    </reaction>
</comment>
<dbReference type="Gene3D" id="1.10.510.10">
    <property type="entry name" value="Transferase(Phosphotransferase) domain 1"/>
    <property type="match status" value="1"/>
</dbReference>
<dbReference type="PANTHER" id="PTHR24346">
    <property type="entry name" value="MAP/MICROTUBULE AFFINITY-REGULATING KINASE"/>
    <property type="match status" value="1"/>
</dbReference>
<evidence type="ECO:0000256" key="4">
    <source>
        <dbReference type="ARBA" id="ARBA00022741"/>
    </source>
</evidence>
<feature type="domain" description="Protein kinase" evidence="10">
    <location>
        <begin position="1"/>
        <end position="208"/>
    </location>
</feature>